<organism evidence="2 3">
    <name type="scientific">Pelusios castaneus</name>
    <name type="common">West African mud turtle</name>
    <dbReference type="NCBI Taxonomy" id="367368"/>
    <lineage>
        <taxon>Eukaryota</taxon>
        <taxon>Metazoa</taxon>
        <taxon>Chordata</taxon>
        <taxon>Craniata</taxon>
        <taxon>Vertebrata</taxon>
        <taxon>Euteleostomi</taxon>
        <taxon>Archelosauria</taxon>
        <taxon>Testudinata</taxon>
        <taxon>Testudines</taxon>
        <taxon>Pleurodira</taxon>
        <taxon>Pelomedusidae</taxon>
        <taxon>Pelusios</taxon>
    </lineage>
</organism>
<protein>
    <submittedName>
        <fullName evidence="2">Uncharacterized protein</fullName>
    </submittedName>
</protein>
<proteinExistence type="predicted"/>
<accession>A0A8C8VIF1</accession>
<evidence type="ECO:0000313" key="2">
    <source>
        <dbReference type="Ensembl" id="ENSPCEP00000009955.1"/>
    </source>
</evidence>
<sequence>MSVSNCWPSCERGHCSGGQMQSSKFDICWCYIYVLLGCSSLLGVVLPLVEAVRYGRLGLAAFRRRLGEIAAERQSAAKSTEEPRHHGKDRRAVRGCDSVWNGRTCDMMNYCQQHHNKARVNVFATIKS</sequence>
<keyword evidence="3" id="KW-1185">Reference proteome</keyword>
<dbReference type="Proteomes" id="UP000694393">
    <property type="component" value="Unplaced"/>
</dbReference>
<dbReference type="Ensembl" id="ENSPCET00000010290.1">
    <property type="protein sequence ID" value="ENSPCEP00000009955.1"/>
    <property type="gene ID" value="ENSPCEG00000007906.1"/>
</dbReference>
<evidence type="ECO:0000256" key="1">
    <source>
        <dbReference type="SAM" id="Phobius"/>
    </source>
</evidence>
<feature type="transmembrane region" description="Helical" evidence="1">
    <location>
        <begin position="31"/>
        <end position="49"/>
    </location>
</feature>
<dbReference type="AlphaFoldDB" id="A0A8C8VIF1"/>
<evidence type="ECO:0000313" key="3">
    <source>
        <dbReference type="Proteomes" id="UP000694393"/>
    </source>
</evidence>
<reference evidence="2" key="2">
    <citation type="submission" date="2025-09" db="UniProtKB">
        <authorList>
            <consortium name="Ensembl"/>
        </authorList>
    </citation>
    <scope>IDENTIFICATION</scope>
</reference>
<keyword evidence="1" id="KW-0472">Membrane</keyword>
<name>A0A8C8VIF1_9SAUR</name>
<reference evidence="2" key="1">
    <citation type="submission" date="2025-08" db="UniProtKB">
        <authorList>
            <consortium name="Ensembl"/>
        </authorList>
    </citation>
    <scope>IDENTIFICATION</scope>
</reference>
<keyword evidence="1" id="KW-1133">Transmembrane helix</keyword>
<keyword evidence="1" id="KW-0812">Transmembrane</keyword>